<reference evidence="5 6" key="1">
    <citation type="journal article" date="2019" name="Nat. Ecol. Evol.">
        <title>Megaphylogeny resolves global patterns of mushroom evolution.</title>
        <authorList>
            <person name="Varga T."/>
            <person name="Krizsan K."/>
            <person name="Foldi C."/>
            <person name="Dima B."/>
            <person name="Sanchez-Garcia M."/>
            <person name="Sanchez-Ramirez S."/>
            <person name="Szollosi G.J."/>
            <person name="Szarkandi J.G."/>
            <person name="Papp V."/>
            <person name="Albert L."/>
            <person name="Andreopoulos W."/>
            <person name="Angelini C."/>
            <person name="Antonin V."/>
            <person name="Barry K.W."/>
            <person name="Bougher N.L."/>
            <person name="Buchanan P."/>
            <person name="Buyck B."/>
            <person name="Bense V."/>
            <person name="Catcheside P."/>
            <person name="Chovatia M."/>
            <person name="Cooper J."/>
            <person name="Damon W."/>
            <person name="Desjardin D."/>
            <person name="Finy P."/>
            <person name="Geml J."/>
            <person name="Haridas S."/>
            <person name="Hughes K."/>
            <person name="Justo A."/>
            <person name="Karasinski D."/>
            <person name="Kautmanova I."/>
            <person name="Kiss B."/>
            <person name="Kocsube S."/>
            <person name="Kotiranta H."/>
            <person name="LaButti K.M."/>
            <person name="Lechner B.E."/>
            <person name="Liimatainen K."/>
            <person name="Lipzen A."/>
            <person name="Lukacs Z."/>
            <person name="Mihaltcheva S."/>
            <person name="Morgado L.N."/>
            <person name="Niskanen T."/>
            <person name="Noordeloos M.E."/>
            <person name="Ohm R.A."/>
            <person name="Ortiz-Santana B."/>
            <person name="Ovrebo C."/>
            <person name="Racz N."/>
            <person name="Riley R."/>
            <person name="Savchenko A."/>
            <person name="Shiryaev A."/>
            <person name="Soop K."/>
            <person name="Spirin V."/>
            <person name="Szebenyi C."/>
            <person name="Tomsovsky M."/>
            <person name="Tulloss R.E."/>
            <person name="Uehling J."/>
            <person name="Grigoriev I.V."/>
            <person name="Vagvolgyi C."/>
            <person name="Papp T."/>
            <person name="Martin F.M."/>
            <person name="Miettinen O."/>
            <person name="Hibbett D.S."/>
            <person name="Nagy L.G."/>
        </authorList>
    </citation>
    <scope>NUCLEOTIDE SEQUENCE [LARGE SCALE GENOMIC DNA]</scope>
    <source>
        <strain evidence="5 6">OMC1185</strain>
    </source>
</reference>
<protein>
    <submittedName>
        <fullName evidence="5">Fcf2-domain-containing protein</fullName>
    </submittedName>
</protein>
<keyword evidence="2" id="KW-0539">Nucleus</keyword>
<dbReference type="PANTHER" id="PTHR21686:SF12">
    <property type="entry name" value="DEOXYNUCLEOTIDYLTRANSFERASE TERMINAL-INTERACTING PROTEIN 2"/>
    <property type="match status" value="1"/>
</dbReference>
<dbReference type="InterPro" id="IPR039883">
    <property type="entry name" value="Fcf2/DNTTIP2"/>
</dbReference>
<dbReference type="AlphaFoldDB" id="A0A5C3N5I0"/>
<accession>A0A5C3N5I0</accession>
<comment type="subcellular location">
    <subcellularLocation>
        <location evidence="1">Nucleus</location>
        <location evidence="1">Nucleolus</location>
    </subcellularLocation>
</comment>
<feature type="compositionally biased region" description="Acidic residues" evidence="3">
    <location>
        <begin position="29"/>
        <end position="42"/>
    </location>
</feature>
<feature type="region of interest" description="Disordered" evidence="3">
    <location>
        <begin position="1"/>
        <end position="46"/>
    </location>
</feature>
<dbReference type="OrthoDB" id="427886at2759"/>
<evidence type="ECO:0000256" key="1">
    <source>
        <dbReference type="ARBA" id="ARBA00004604"/>
    </source>
</evidence>
<feature type="compositionally biased region" description="Basic and acidic residues" evidence="3">
    <location>
        <begin position="133"/>
        <end position="147"/>
    </location>
</feature>
<feature type="region of interest" description="Disordered" evidence="3">
    <location>
        <begin position="115"/>
        <end position="147"/>
    </location>
</feature>
<dbReference type="GO" id="GO:0003723">
    <property type="term" value="F:RNA binding"/>
    <property type="evidence" value="ECO:0007669"/>
    <property type="project" value="TreeGrafter"/>
</dbReference>
<sequence length="284" mass="31406">MSAAKGKSKAIAQDELEVQLDYSGSESESLSDSESSDSDSDLSDITPEYLESLLSKARQNIASKAASAFLTTSPSNEEEVITLAGDDLAPLPSLDPGSFPKSYFDGAKVVHDPDVELAEKATASRSVPAEPIRPPETKKDGTLLTKKERKELQKKAKGLGYFDLPTHAPEELPRLYREVEALRLRNQLDPKRFYRKEEGEGKGIKGLPKQFAIGTILPTNTPFGTQTHDNLPKAARKRTIVDELVDDAEAKSYAKKKFKELQTVRGAKGRNTLHKKNERKKPKW</sequence>
<evidence type="ECO:0000259" key="4">
    <source>
        <dbReference type="Pfam" id="PF08698"/>
    </source>
</evidence>
<evidence type="ECO:0000256" key="3">
    <source>
        <dbReference type="SAM" id="MobiDB-lite"/>
    </source>
</evidence>
<dbReference type="Pfam" id="PF08698">
    <property type="entry name" value="Fcf2"/>
    <property type="match status" value="1"/>
</dbReference>
<gene>
    <name evidence="5" type="ORF">OE88DRAFT_1734313</name>
</gene>
<feature type="domain" description="Fcf2 pre-rRNA processing C-terminal" evidence="4">
    <location>
        <begin position="154"/>
        <end position="257"/>
    </location>
</feature>
<name>A0A5C3N5I0_9AGAM</name>
<organism evidence="5 6">
    <name type="scientific">Heliocybe sulcata</name>
    <dbReference type="NCBI Taxonomy" id="5364"/>
    <lineage>
        <taxon>Eukaryota</taxon>
        <taxon>Fungi</taxon>
        <taxon>Dikarya</taxon>
        <taxon>Basidiomycota</taxon>
        <taxon>Agaricomycotina</taxon>
        <taxon>Agaricomycetes</taxon>
        <taxon>Gloeophyllales</taxon>
        <taxon>Gloeophyllaceae</taxon>
        <taxon>Heliocybe</taxon>
    </lineage>
</organism>
<proteinExistence type="predicted"/>
<dbReference type="STRING" id="5364.A0A5C3N5I0"/>
<feature type="compositionally biased region" description="Basic residues" evidence="3">
    <location>
        <begin position="267"/>
        <end position="284"/>
    </location>
</feature>
<evidence type="ECO:0000313" key="5">
    <source>
        <dbReference type="EMBL" id="TFK52295.1"/>
    </source>
</evidence>
<feature type="region of interest" description="Disordered" evidence="3">
    <location>
        <begin position="264"/>
        <end position="284"/>
    </location>
</feature>
<dbReference type="GO" id="GO:0005730">
    <property type="term" value="C:nucleolus"/>
    <property type="evidence" value="ECO:0007669"/>
    <property type="project" value="UniProtKB-SubCell"/>
</dbReference>
<dbReference type="GO" id="GO:0006396">
    <property type="term" value="P:RNA processing"/>
    <property type="evidence" value="ECO:0007669"/>
    <property type="project" value="TreeGrafter"/>
</dbReference>
<evidence type="ECO:0000313" key="6">
    <source>
        <dbReference type="Proteomes" id="UP000305948"/>
    </source>
</evidence>
<dbReference type="EMBL" id="ML213509">
    <property type="protein sequence ID" value="TFK52295.1"/>
    <property type="molecule type" value="Genomic_DNA"/>
</dbReference>
<dbReference type="Proteomes" id="UP000305948">
    <property type="component" value="Unassembled WGS sequence"/>
</dbReference>
<dbReference type="PANTHER" id="PTHR21686">
    <property type="entry name" value="DEOXYNUCLEOTIDYLTRANSFERASE TERMINAL-INTERACTING PROTEIN 2"/>
    <property type="match status" value="1"/>
</dbReference>
<evidence type="ECO:0000256" key="2">
    <source>
        <dbReference type="ARBA" id="ARBA00023242"/>
    </source>
</evidence>
<dbReference type="InterPro" id="IPR014810">
    <property type="entry name" value="Fcf2_C"/>
</dbReference>
<keyword evidence="6" id="KW-1185">Reference proteome</keyword>